<evidence type="ECO:0000256" key="1">
    <source>
        <dbReference type="SAM" id="MobiDB-lite"/>
    </source>
</evidence>
<dbReference type="InterPro" id="IPR038883">
    <property type="entry name" value="AN11006-like"/>
</dbReference>
<evidence type="ECO:0000313" key="3">
    <source>
        <dbReference type="Proteomes" id="UP001375240"/>
    </source>
</evidence>
<name>A0AAV9UDG1_9PEZI</name>
<dbReference type="PANTHER" id="PTHR42085">
    <property type="entry name" value="F-BOX DOMAIN-CONTAINING PROTEIN"/>
    <property type="match status" value="1"/>
</dbReference>
<dbReference type="AlphaFoldDB" id="A0AAV9UDG1"/>
<reference evidence="2 3" key="1">
    <citation type="submission" date="2019-10" db="EMBL/GenBank/DDBJ databases">
        <authorList>
            <person name="Palmer J.M."/>
        </authorList>
    </citation>
    <scope>NUCLEOTIDE SEQUENCE [LARGE SCALE GENOMIC DNA]</scope>
    <source>
        <strain evidence="2 3">TWF696</strain>
    </source>
</reference>
<feature type="compositionally biased region" description="Low complexity" evidence="1">
    <location>
        <begin position="1"/>
        <end position="12"/>
    </location>
</feature>
<protein>
    <submittedName>
        <fullName evidence="2">Uncharacterized protein</fullName>
    </submittedName>
</protein>
<feature type="region of interest" description="Disordered" evidence="1">
    <location>
        <begin position="1"/>
        <end position="26"/>
    </location>
</feature>
<organism evidence="2 3">
    <name type="scientific">Orbilia brochopaga</name>
    <dbReference type="NCBI Taxonomy" id="3140254"/>
    <lineage>
        <taxon>Eukaryota</taxon>
        <taxon>Fungi</taxon>
        <taxon>Dikarya</taxon>
        <taxon>Ascomycota</taxon>
        <taxon>Pezizomycotina</taxon>
        <taxon>Orbiliomycetes</taxon>
        <taxon>Orbiliales</taxon>
        <taxon>Orbiliaceae</taxon>
        <taxon>Orbilia</taxon>
    </lineage>
</organism>
<sequence>MTSTSPPASSKTSDLENTPLGSPVLNSGITDPPPFLRLPIEIHNEIYKYLVLFDPESPDDTSYFSIPCARPVLNLSILRVNKLIHDEASRILYTDNTFPIHIQTHGVEYKPEFICHSDVSNCERLFQVQYDSFWEKIEYQRDPSTNETSYYTGDVHQGGMHLKAVPEDEAEVVLFPSPRYRNLVRRLRLFIHMMRDWEYYRSKPSNLTDEMFRQFARTLFIPLVQRLRDILGEGSQHAHLDLVIWSDSTRYYFRHFFFQNAEVINDGFVADLPARFFFEAAWCVWPLTRGPWSYTLRMADPYFKRFEEIKDKALQQCDEDPALTEAEQEHLETVELKDGYTWAIEDRKMVVVDEGTILETNDRLHFRYTEPSSWEVCPEDSPFVRD</sequence>
<gene>
    <name evidence="2" type="ORF">TWF696_008880</name>
</gene>
<feature type="compositionally biased region" description="Polar residues" evidence="1">
    <location>
        <begin position="15"/>
        <end position="26"/>
    </location>
</feature>
<dbReference type="Proteomes" id="UP001375240">
    <property type="component" value="Unassembled WGS sequence"/>
</dbReference>
<proteinExistence type="predicted"/>
<evidence type="ECO:0000313" key="2">
    <source>
        <dbReference type="EMBL" id="KAK6340553.1"/>
    </source>
</evidence>
<keyword evidence="3" id="KW-1185">Reference proteome</keyword>
<accession>A0AAV9UDG1</accession>
<dbReference type="EMBL" id="JAVHNQ010000008">
    <property type="protein sequence ID" value="KAK6340553.1"/>
    <property type="molecule type" value="Genomic_DNA"/>
</dbReference>
<dbReference type="PANTHER" id="PTHR42085:SF2">
    <property type="entry name" value="F-BOX DOMAIN-CONTAINING PROTEIN"/>
    <property type="match status" value="1"/>
</dbReference>
<comment type="caution">
    <text evidence="2">The sequence shown here is derived from an EMBL/GenBank/DDBJ whole genome shotgun (WGS) entry which is preliminary data.</text>
</comment>